<evidence type="ECO:0000256" key="1">
    <source>
        <dbReference type="ARBA" id="ARBA00004651"/>
    </source>
</evidence>
<keyword evidence="6 7" id="KW-0472">Membrane</keyword>
<feature type="transmembrane region" description="Helical" evidence="7">
    <location>
        <begin position="36"/>
        <end position="58"/>
    </location>
</feature>
<evidence type="ECO:0000256" key="5">
    <source>
        <dbReference type="ARBA" id="ARBA00022989"/>
    </source>
</evidence>
<feature type="transmembrane region" description="Helical" evidence="7">
    <location>
        <begin position="111"/>
        <end position="133"/>
    </location>
</feature>
<name>X0WT16_9ZZZZ</name>
<dbReference type="InterPro" id="IPR035906">
    <property type="entry name" value="MetI-like_sf"/>
</dbReference>
<evidence type="ECO:0000256" key="4">
    <source>
        <dbReference type="ARBA" id="ARBA00022692"/>
    </source>
</evidence>
<protein>
    <recommendedName>
        <fullName evidence="8">ABC transmembrane type-1 domain-containing protein</fullName>
    </recommendedName>
</protein>
<comment type="caution">
    <text evidence="9">The sequence shown here is derived from an EMBL/GenBank/DDBJ whole genome shotgun (WGS) entry which is preliminary data.</text>
</comment>
<gene>
    <name evidence="9" type="ORF">S01H1_70507</name>
</gene>
<comment type="subcellular location">
    <subcellularLocation>
        <location evidence="1">Cell membrane</location>
        <topology evidence="1">Multi-pass membrane protein</topology>
    </subcellularLocation>
</comment>
<evidence type="ECO:0000256" key="6">
    <source>
        <dbReference type="ARBA" id="ARBA00023136"/>
    </source>
</evidence>
<sequence>NSVIIGAGAVLLCLAAGLLAGYSLSRFPSRMSRFVMMFFLVSQMFPLALLAIPLYVYFYRLRLLNTHLGVILVHGAIALPLCLWLLKGFFDTIPTELEDAAKIDGCSRWKILTRIIMPLIGPGIITAAVYAFLISWREFLLALVFTSTEISRPLSPGLAVYYLGFVSLRWSDVMTASILTISPLLIIYIFLQKYVISGLVGGAVKG</sequence>
<keyword evidence="3" id="KW-1003">Cell membrane</keyword>
<proteinExistence type="predicted"/>
<evidence type="ECO:0000256" key="3">
    <source>
        <dbReference type="ARBA" id="ARBA00022475"/>
    </source>
</evidence>
<dbReference type="PANTHER" id="PTHR32243:SF18">
    <property type="entry name" value="INNER MEMBRANE ABC TRANSPORTER PERMEASE PROTEIN YCJP"/>
    <property type="match status" value="1"/>
</dbReference>
<evidence type="ECO:0000256" key="2">
    <source>
        <dbReference type="ARBA" id="ARBA00022448"/>
    </source>
</evidence>
<dbReference type="Gene3D" id="1.10.3720.10">
    <property type="entry name" value="MetI-like"/>
    <property type="match status" value="1"/>
</dbReference>
<feature type="transmembrane region" description="Helical" evidence="7">
    <location>
        <begin position="173"/>
        <end position="191"/>
    </location>
</feature>
<keyword evidence="2" id="KW-0813">Transport</keyword>
<dbReference type="Pfam" id="PF00528">
    <property type="entry name" value="BPD_transp_1"/>
    <property type="match status" value="1"/>
</dbReference>
<keyword evidence="5 7" id="KW-1133">Transmembrane helix</keyword>
<reference evidence="9" key="1">
    <citation type="journal article" date="2014" name="Front. Microbiol.">
        <title>High frequency of phylogenetically diverse reductive dehalogenase-homologous genes in deep subseafloor sedimentary metagenomes.</title>
        <authorList>
            <person name="Kawai M."/>
            <person name="Futagami T."/>
            <person name="Toyoda A."/>
            <person name="Takaki Y."/>
            <person name="Nishi S."/>
            <person name="Hori S."/>
            <person name="Arai W."/>
            <person name="Tsubouchi T."/>
            <person name="Morono Y."/>
            <person name="Uchiyama I."/>
            <person name="Ito T."/>
            <person name="Fujiyama A."/>
            <person name="Inagaki F."/>
            <person name="Takami H."/>
        </authorList>
    </citation>
    <scope>NUCLEOTIDE SEQUENCE</scope>
    <source>
        <strain evidence="9">Expedition CK06-06</strain>
    </source>
</reference>
<feature type="domain" description="ABC transmembrane type-1" evidence="8">
    <location>
        <begin position="1"/>
        <end position="191"/>
    </location>
</feature>
<dbReference type="InterPro" id="IPR050901">
    <property type="entry name" value="BP-dep_ABC_trans_perm"/>
</dbReference>
<dbReference type="GO" id="GO:0055085">
    <property type="term" value="P:transmembrane transport"/>
    <property type="evidence" value="ECO:0007669"/>
    <property type="project" value="InterPro"/>
</dbReference>
<keyword evidence="4 7" id="KW-0812">Transmembrane</keyword>
<feature type="transmembrane region" description="Helical" evidence="7">
    <location>
        <begin position="70"/>
        <end position="90"/>
    </location>
</feature>
<dbReference type="PROSITE" id="PS50928">
    <property type="entry name" value="ABC_TM1"/>
    <property type="match status" value="1"/>
</dbReference>
<dbReference type="AlphaFoldDB" id="X0WT16"/>
<feature type="non-terminal residue" evidence="9">
    <location>
        <position position="1"/>
    </location>
</feature>
<dbReference type="PANTHER" id="PTHR32243">
    <property type="entry name" value="MALTOSE TRANSPORT SYSTEM PERMEASE-RELATED"/>
    <property type="match status" value="1"/>
</dbReference>
<evidence type="ECO:0000259" key="8">
    <source>
        <dbReference type="PROSITE" id="PS50928"/>
    </source>
</evidence>
<dbReference type="CDD" id="cd06261">
    <property type="entry name" value="TM_PBP2"/>
    <property type="match status" value="1"/>
</dbReference>
<organism evidence="9">
    <name type="scientific">marine sediment metagenome</name>
    <dbReference type="NCBI Taxonomy" id="412755"/>
    <lineage>
        <taxon>unclassified sequences</taxon>
        <taxon>metagenomes</taxon>
        <taxon>ecological metagenomes</taxon>
    </lineage>
</organism>
<evidence type="ECO:0000313" key="9">
    <source>
        <dbReference type="EMBL" id="GAG34099.1"/>
    </source>
</evidence>
<dbReference type="EMBL" id="BARS01046892">
    <property type="protein sequence ID" value="GAG34099.1"/>
    <property type="molecule type" value="Genomic_DNA"/>
</dbReference>
<dbReference type="GO" id="GO:0005886">
    <property type="term" value="C:plasma membrane"/>
    <property type="evidence" value="ECO:0007669"/>
    <property type="project" value="UniProtKB-SubCell"/>
</dbReference>
<evidence type="ECO:0000256" key="7">
    <source>
        <dbReference type="SAM" id="Phobius"/>
    </source>
</evidence>
<dbReference type="SUPFAM" id="SSF161098">
    <property type="entry name" value="MetI-like"/>
    <property type="match status" value="1"/>
</dbReference>
<feature type="transmembrane region" description="Helical" evidence="7">
    <location>
        <begin position="6"/>
        <end position="24"/>
    </location>
</feature>
<accession>X0WT16</accession>
<dbReference type="InterPro" id="IPR000515">
    <property type="entry name" value="MetI-like"/>
</dbReference>